<feature type="compositionally biased region" description="Basic and acidic residues" evidence="10">
    <location>
        <begin position="357"/>
        <end position="371"/>
    </location>
</feature>
<dbReference type="GO" id="GO:0004930">
    <property type="term" value="F:G protein-coupled receptor activity"/>
    <property type="evidence" value="ECO:0007669"/>
    <property type="project" value="UniProtKB-KW"/>
</dbReference>
<evidence type="ECO:0000256" key="1">
    <source>
        <dbReference type="ARBA" id="ARBA00004651"/>
    </source>
</evidence>
<feature type="transmembrane region" description="Helical" evidence="11">
    <location>
        <begin position="280"/>
        <end position="302"/>
    </location>
</feature>
<feature type="transmembrane region" description="Helical" evidence="11">
    <location>
        <begin position="95"/>
        <end position="117"/>
    </location>
</feature>
<evidence type="ECO:0000256" key="6">
    <source>
        <dbReference type="ARBA" id="ARBA00023136"/>
    </source>
</evidence>
<feature type="region of interest" description="Disordered" evidence="10">
    <location>
        <begin position="351"/>
        <end position="371"/>
    </location>
</feature>
<evidence type="ECO:0000256" key="4">
    <source>
        <dbReference type="ARBA" id="ARBA00022989"/>
    </source>
</evidence>
<evidence type="ECO:0000256" key="7">
    <source>
        <dbReference type="ARBA" id="ARBA00023170"/>
    </source>
</evidence>
<evidence type="ECO:0000259" key="12">
    <source>
        <dbReference type="PROSITE" id="PS50262"/>
    </source>
</evidence>
<name>A0A6P8IPG1_ACTTE</name>
<dbReference type="RefSeq" id="XP_031568926.1">
    <property type="nucleotide sequence ID" value="XM_031713066.1"/>
</dbReference>
<evidence type="ECO:0000256" key="8">
    <source>
        <dbReference type="ARBA" id="ARBA00023224"/>
    </source>
</evidence>
<keyword evidence="5 9" id="KW-0297">G-protein coupled receptor</keyword>
<comment type="similarity">
    <text evidence="9">Belongs to the G-protein coupled receptor 1 family.</text>
</comment>
<dbReference type="Proteomes" id="UP000515163">
    <property type="component" value="Unplaced"/>
</dbReference>
<organism evidence="13 15">
    <name type="scientific">Actinia tenebrosa</name>
    <name type="common">Australian red waratah sea anemone</name>
    <dbReference type="NCBI Taxonomy" id="6105"/>
    <lineage>
        <taxon>Eukaryota</taxon>
        <taxon>Metazoa</taxon>
        <taxon>Cnidaria</taxon>
        <taxon>Anthozoa</taxon>
        <taxon>Hexacorallia</taxon>
        <taxon>Actiniaria</taxon>
        <taxon>Actiniidae</taxon>
        <taxon>Actinia</taxon>
    </lineage>
</organism>
<evidence type="ECO:0000256" key="3">
    <source>
        <dbReference type="ARBA" id="ARBA00022692"/>
    </source>
</evidence>
<dbReference type="AlphaFoldDB" id="A0A6P8IPG1"/>
<dbReference type="PRINTS" id="PR00237">
    <property type="entry name" value="GPCRRHODOPSN"/>
</dbReference>
<protein>
    <submittedName>
        <fullName evidence="14 15">Octopamine receptor 1-like</fullName>
    </submittedName>
</protein>
<feature type="domain" description="G-protein coupled receptors family 1 profile" evidence="12">
    <location>
        <begin position="34"/>
        <end position="303"/>
    </location>
</feature>
<evidence type="ECO:0000256" key="11">
    <source>
        <dbReference type="SAM" id="Phobius"/>
    </source>
</evidence>
<keyword evidence="8 9" id="KW-0807">Transducer</keyword>
<evidence type="ECO:0000256" key="5">
    <source>
        <dbReference type="ARBA" id="ARBA00023040"/>
    </source>
</evidence>
<dbReference type="InterPro" id="IPR000276">
    <property type="entry name" value="GPCR_Rhodpsn"/>
</dbReference>
<proteinExistence type="inferred from homology"/>
<dbReference type="Gene3D" id="1.20.1070.10">
    <property type="entry name" value="Rhodopsin 7-helix transmembrane proteins"/>
    <property type="match status" value="1"/>
</dbReference>
<dbReference type="PANTHER" id="PTHR22752">
    <property type="entry name" value="G PROTEIN-COUPLED RECEPTOR"/>
    <property type="match status" value="1"/>
</dbReference>
<gene>
    <name evidence="14 15" type="primary">LOC116303510</name>
</gene>
<dbReference type="GO" id="GO:0005886">
    <property type="term" value="C:plasma membrane"/>
    <property type="evidence" value="ECO:0007669"/>
    <property type="project" value="UniProtKB-SubCell"/>
</dbReference>
<evidence type="ECO:0000313" key="14">
    <source>
        <dbReference type="RefSeq" id="XP_031568923.1"/>
    </source>
</evidence>
<dbReference type="Pfam" id="PF00001">
    <property type="entry name" value="7tm_1"/>
    <property type="match status" value="1"/>
</dbReference>
<evidence type="ECO:0000256" key="9">
    <source>
        <dbReference type="RuleBase" id="RU000688"/>
    </source>
</evidence>
<dbReference type="GeneID" id="116303510"/>
<dbReference type="KEGG" id="aten:116303510"/>
<dbReference type="PROSITE" id="PS00237">
    <property type="entry name" value="G_PROTEIN_RECEP_F1_1"/>
    <property type="match status" value="1"/>
</dbReference>
<reference evidence="14 15" key="1">
    <citation type="submission" date="2025-04" db="UniProtKB">
        <authorList>
            <consortium name="RefSeq"/>
        </authorList>
    </citation>
    <scope>IDENTIFICATION</scope>
    <source>
        <tissue evidence="14 15">Tentacle</tissue>
    </source>
</reference>
<keyword evidence="7 9" id="KW-0675">Receptor</keyword>
<dbReference type="PROSITE" id="PS50262">
    <property type="entry name" value="G_PROTEIN_RECEP_F1_2"/>
    <property type="match status" value="1"/>
</dbReference>
<dbReference type="OrthoDB" id="10042731at2759"/>
<feature type="transmembrane region" description="Helical" evidence="11">
    <location>
        <begin position="181"/>
        <end position="203"/>
    </location>
</feature>
<feature type="transmembrane region" description="Helical" evidence="11">
    <location>
        <begin position="137"/>
        <end position="156"/>
    </location>
</feature>
<evidence type="ECO:0000256" key="10">
    <source>
        <dbReference type="SAM" id="MobiDB-lite"/>
    </source>
</evidence>
<sequence>MNLTNPVNSYEPNVSEKTFHVFYLVIITLAIIIGNPTVLLVIRLDHRLHSPTFYFLGNLAVADLLVGVGYVPFYIVSVFNQAWVLGSTLCRAHAFVVSTSFNASIMTLCVVSVDRFLDISDPLRYYGRMTQKKTKMLIAFIWLHSIFWASCPLWNWGETLFDVTTHTCRPNFAPIETPGKVYGILLAIFGFAIPVIVTIYSYFRMFRVAEDQSKKIAKDFSMSHGASSGTEDTGKRTSPRPARDKKAHKTILIIIGAFCFCWLPYTFGTSWKILTGQTLAPYWLANLGLTLALTNSFINPIVYTIRDRRFRRGLQKALCSRRNPWENGIHSRNETHSNLALTQRVDQTLSTTSKTAVQKDSRREKSMVETR</sequence>
<keyword evidence="2" id="KW-1003">Cell membrane</keyword>
<dbReference type="SUPFAM" id="SSF81321">
    <property type="entry name" value="Family A G protein-coupled receptor-like"/>
    <property type="match status" value="1"/>
</dbReference>
<feature type="transmembrane region" description="Helical" evidence="11">
    <location>
        <begin position="53"/>
        <end position="75"/>
    </location>
</feature>
<keyword evidence="13" id="KW-1185">Reference proteome</keyword>
<keyword evidence="4 11" id="KW-1133">Transmembrane helix</keyword>
<keyword evidence="6 11" id="KW-0472">Membrane</keyword>
<evidence type="ECO:0000256" key="2">
    <source>
        <dbReference type="ARBA" id="ARBA00022475"/>
    </source>
</evidence>
<feature type="transmembrane region" description="Helical" evidence="11">
    <location>
        <begin position="250"/>
        <end position="268"/>
    </location>
</feature>
<feature type="region of interest" description="Disordered" evidence="10">
    <location>
        <begin position="220"/>
        <end position="243"/>
    </location>
</feature>
<comment type="subcellular location">
    <subcellularLocation>
        <location evidence="1">Cell membrane</location>
        <topology evidence="1">Multi-pass membrane protein</topology>
    </subcellularLocation>
</comment>
<dbReference type="InterPro" id="IPR017452">
    <property type="entry name" value="GPCR_Rhodpsn_7TM"/>
</dbReference>
<dbReference type="SMART" id="SM01381">
    <property type="entry name" value="7TM_GPCR_Srsx"/>
    <property type="match status" value="1"/>
</dbReference>
<accession>A0A6P8IPG1</accession>
<evidence type="ECO:0000313" key="13">
    <source>
        <dbReference type="Proteomes" id="UP000515163"/>
    </source>
</evidence>
<feature type="transmembrane region" description="Helical" evidence="11">
    <location>
        <begin position="20"/>
        <end position="41"/>
    </location>
</feature>
<dbReference type="CDD" id="cd00637">
    <property type="entry name" value="7tm_classA_rhodopsin-like"/>
    <property type="match status" value="1"/>
</dbReference>
<keyword evidence="3 9" id="KW-0812">Transmembrane</keyword>
<dbReference type="RefSeq" id="XP_031568923.1">
    <property type="nucleotide sequence ID" value="XM_031713063.1"/>
</dbReference>
<evidence type="ECO:0000313" key="15">
    <source>
        <dbReference type="RefSeq" id="XP_031568926.1"/>
    </source>
</evidence>